<dbReference type="SUPFAM" id="SSF54637">
    <property type="entry name" value="Thioesterase/thiol ester dehydrase-isomerase"/>
    <property type="match status" value="1"/>
</dbReference>
<evidence type="ECO:0000313" key="2">
    <source>
        <dbReference type="EMBL" id="KAF2861874.1"/>
    </source>
</evidence>
<proteinExistence type="predicted"/>
<name>A0A6A7C333_9PEZI</name>
<dbReference type="AlphaFoldDB" id="A0A6A7C333"/>
<evidence type="ECO:0000313" key="3">
    <source>
        <dbReference type="Proteomes" id="UP000799421"/>
    </source>
</evidence>
<accession>A0A6A7C333</accession>
<dbReference type="PANTHER" id="PTHR47260:SF3">
    <property type="entry name" value="THIOESTERASE FAMILY PROTEIN (AFU_ORTHOLOGUE AFUA_7G03960)"/>
    <property type="match status" value="1"/>
</dbReference>
<dbReference type="OrthoDB" id="506431at2759"/>
<dbReference type="Proteomes" id="UP000799421">
    <property type="component" value="Unassembled WGS sequence"/>
</dbReference>
<organism evidence="2 3">
    <name type="scientific">Piedraia hortae CBS 480.64</name>
    <dbReference type="NCBI Taxonomy" id="1314780"/>
    <lineage>
        <taxon>Eukaryota</taxon>
        <taxon>Fungi</taxon>
        <taxon>Dikarya</taxon>
        <taxon>Ascomycota</taxon>
        <taxon>Pezizomycotina</taxon>
        <taxon>Dothideomycetes</taxon>
        <taxon>Dothideomycetidae</taxon>
        <taxon>Capnodiales</taxon>
        <taxon>Piedraiaceae</taxon>
        <taxon>Piedraia</taxon>
    </lineage>
</organism>
<dbReference type="InterPro" id="IPR029069">
    <property type="entry name" value="HotDog_dom_sf"/>
</dbReference>
<gene>
    <name evidence="2" type="ORF">K470DRAFT_214066</name>
</gene>
<evidence type="ECO:0000259" key="1">
    <source>
        <dbReference type="Pfam" id="PF03061"/>
    </source>
</evidence>
<dbReference type="EMBL" id="MU005969">
    <property type="protein sequence ID" value="KAF2861874.1"/>
    <property type="molecule type" value="Genomic_DNA"/>
</dbReference>
<dbReference type="Pfam" id="PF03061">
    <property type="entry name" value="4HBT"/>
    <property type="match status" value="1"/>
</dbReference>
<dbReference type="InterPro" id="IPR052061">
    <property type="entry name" value="PTE-AB_protein"/>
</dbReference>
<feature type="domain" description="Thioesterase" evidence="1">
    <location>
        <begin position="86"/>
        <end position="148"/>
    </location>
</feature>
<dbReference type="PANTHER" id="PTHR47260">
    <property type="entry name" value="UPF0644 PROTEIN PB2B4.06"/>
    <property type="match status" value="1"/>
</dbReference>
<dbReference type="CDD" id="cd03443">
    <property type="entry name" value="PaaI_thioesterase"/>
    <property type="match status" value="1"/>
</dbReference>
<dbReference type="Gene3D" id="3.10.129.10">
    <property type="entry name" value="Hotdog Thioesterase"/>
    <property type="match status" value="1"/>
</dbReference>
<sequence>MKEPFLATSWTRTLLESQPNITKYFTSASRHPKPTTEDSLYALTLNTPDTLNATISFYTPVSNDELKTDQVSTLFCIGDGLNGHPNILHGGITATLIDEAMGILQAVNEPTGTSAGMTAYLNVKYLAPVTTPGAVLVEAKYTKRSGRRKEWISARVIQNERVCAEGEALFITPKSSL</sequence>
<dbReference type="InterPro" id="IPR006683">
    <property type="entry name" value="Thioestr_dom"/>
</dbReference>
<protein>
    <recommendedName>
        <fullName evidence="1">Thioesterase domain-containing protein</fullName>
    </recommendedName>
</protein>
<keyword evidence="3" id="KW-1185">Reference proteome</keyword>
<reference evidence="2" key="1">
    <citation type="journal article" date="2020" name="Stud. Mycol.">
        <title>101 Dothideomycetes genomes: a test case for predicting lifestyles and emergence of pathogens.</title>
        <authorList>
            <person name="Haridas S."/>
            <person name="Albert R."/>
            <person name="Binder M."/>
            <person name="Bloem J."/>
            <person name="Labutti K."/>
            <person name="Salamov A."/>
            <person name="Andreopoulos B."/>
            <person name="Baker S."/>
            <person name="Barry K."/>
            <person name="Bills G."/>
            <person name="Bluhm B."/>
            <person name="Cannon C."/>
            <person name="Castanera R."/>
            <person name="Culley D."/>
            <person name="Daum C."/>
            <person name="Ezra D."/>
            <person name="Gonzalez J."/>
            <person name="Henrissat B."/>
            <person name="Kuo A."/>
            <person name="Liang C."/>
            <person name="Lipzen A."/>
            <person name="Lutzoni F."/>
            <person name="Magnuson J."/>
            <person name="Mondo S."/>
            <person name="Nolan M."/>
            <person name="Ohm R."/>
            <person name="Pangilinan J."/>
            <person name="Park H.-J."/>
            <person name="Ramirez L."/>
            <person name="Alfaro M."/>
            <person name="Sun H."/>
            <person name="Tritt A."/>
            <person name="Yoshinaga Y."/>
            <person name="Zwiers L.-H."/>
            <person name="Turgeon B."/>
            <person name="Goodwin S."/>
            <person name="Spatafora J."/>
            <person name="Crous P."/>
            <person name="Grigoriev I."/>
        </authorList>
    </citation>
    <scope>NUCLEOTIDE SEQUENCE</scope>
    <source>
        <strain evidence="2">CBS 480.64</strain>
    </source>
</reference>